<dbReference type="EMBL" id="CP041969">
    <property type="protein sequence ID" value="QMV42339.1"/>
    <property type="molecule type" value="Genomic_DNA"/>
</dbReference>
<protein>
    <recommendedName>
        <fullName evidence="4">DUF998 domain-containing protein</fullName>
    </recommendedName>
</protein>
<dbReference type="AlphaFoldDB" id="A0A7G5BZF5"/>
<name>A0A7G5BZF5_9BACL</name>
<feature type="transmembrane region" description="Helical" evidence="1">
    <location>
        <begin position="7"/>
        <end position="27"/>
    </location>
</feature>
<keyword evidence="3" id="KW-1185">Reference proteome</keyword>
<dbReference type="RefSeq" id="WP_182303731.1">
    <property type="nucleotide sequence ID" value="NZ_CP041969.1"/>
</dbReference>
<organism evidence="2 3">
    <name type="scientific">Cohnella cholangitidis</name>
    <dbReference type="NCBI Taxonomy" id="2598458"/>
    <lineage>
        <taxon>Bacteria</taxon>
        <taxon>Bacillati</taxon>
        <taxon>Bacillota</taxon>
        <taxon>Bacilli</taxon>
        <taxon>Bacillales</taxon>
        <taxon>Paenibacillaceae</taxon>
        <taxon>Cohnella</taxon>
    </lineage>
</organism>
<proteinExistence type="predicted"/>
<evidence type="ECO:0008006" key="4">
    <source>
        <dbReference type="Google" id="ProtNLM"/>
    </source>
</evidence>
<feature type="transmembrane region" description="Helical" evidence="1">
    <location>
        <begin position="145"/>
        <end position="167"/>
    </location>
</feature>
<dbReference type="KEGG" id="cchl:FPL14_14900"/>
<keyword evidence="1" id="KW-0472">Membrane</keyword>
<keyword evidence="1" id="KW-0812">Transmembrane</keyword>
<sequence length="213" mass="23726">MKSWGSGWAGICGGLLYLFFGAAFVITHGSTTFNRNDTWLGFDNFDYGELSFVNPILFLLLTLGFERNADYMGKRGKFGIKLTQVSLVLQAISHFITNNTIDLEHDWRGPIATNGWILYLFSVLLLLIGMLLWGLSLVKKEDYRFLACLLITTVVFSIAMFVVGAWISNNSDGSQMWEVAFGLTYLPVGLCWISLGVLRLSKSRALARGCSVP</sequence>
<dbReference type="Proteomes" id="UP000515679">
    <property type="component" value="Chromosome"/>
</dbReference>
<evidence type="ECO:0000256" key="1">
    <source>
        <dbReference type="SAM" id="Phobius"/>
    </source>
</evidence>
<gene>
    <name evidence="2" type="ORF">FPL14_14900</name>
</gene>
<feature type="transmembrane region" description="Helical" evidence="1">
    <location>
        <begin position="78"/>
        <end position="96"/>
    </location>
</feature>
<feature type="transmembrane region" description="Helical" evidence="1">
    <location>
        <begin position="47"/>
        <end position="66"/>
    </location>
</feature>
<feature type="transmembrane region" description="Helical" evidence="1">
    <location>
        <begin position="116"/>
        <end position="138"/>
    </location>
</feature>
<feature type="transmembrane region" description="Helical" evidence="1">
    <location>
        <begin position="179"/>
        <end position="198"/>
    </location>
</feature>
<accession>A0A7G5BZF5</accession>
<evidence type="ECO:0000313" key="3">
    <source>
        <dbReference type="Proteomes" id="UP000515679"/>
    </source>
</evidence>
<reference evidence="2 3" key="1">
    <citation type="submission" date="2019-07" db="EMBL/GenBank/DDBJ databases">
        <authorList>
            <person name="Kim J.K."/>
            <person name="Cheong H.-M."/>
            <person name="Choi Y."/>
            <person name="Hwang K.J."/>
            <person name="Lee S."/>
            <person name="Choi C."/>
        </authorList>
    </citation>
    <scope>NUCLEOTIDE SEQUENCE [LARGE SCALE GENOMIC DNA]</scope>
    <source>
        <strain evidence="2 3">KS 22</strain>
    </source>
</reference>
<evidence type="ECO:0000313" key="2">
    <source>
        <dbReference type="EMBL" id="QMV42339.1"/>
    </source>
</evidence>
<keyword evidence="1" id="KW-1133">Transmembrane helix</keyword>